<dbReference type="EMBL" id="JAQQWL010000013">
    <property type="protein sequence ID" value="KAK8043096.1"/>
    <property type="molecule type" value="Genomic_DNA"/>
</dbReference>
<dbReference type="GeneID" id="92098051"/>
<sequence>MDPSAEPKKDCAQCMLLRYKCTWEKKLPDGTPFKLNAPSRWSDKAKELLEAAVTYDCMLEALNQGAGSQLELPANPDAPAPTHDLPQRYGQQQQYQVPDDVQAGPSEFGYAGAPQESGGYNYEDEIRSPRGDKEAEYLEDEEGESSDDGESGHE</sequence>
<feature type="compositionally biased region" description="Low complexity" evidence="1">
    <location>
        <begin position="87"/>
        <end position="102"/>
    </location>
</feature>
<feature type="compositionally biased region" description="Acidic residues" evidence="1">
    <location>
        <begin position="137"/>
        <end position="154"/>
    </location>
</feature>
<feature type="region of interest" description="Disordered" evidence="1">
    <location>
        <begin position="68"/>
        <end position="154"/>
    </location>
</feature>
<comment type="caution">
    <text evidence="2">The sequence shown here is derived from an EMBL/GenBank/DDBJ whole genome shotgun (WGS) entry which is preliminary data.</text>
</comment>
<organism evidence="2 3">
    <name type="scientific">Apiospora phragmitis</name>
    <dbReference type="NCBI Taxonomy" id="2905665"/>
    <lineage>
        <taxon>Eukaryota</taxon>
        <taxon>Fungi</taxon>
        <taxon>Dikarya</taxon>
        <taxon>Ascomycota</taxon>
        <taxon>Pezizomycotina</taxon>
        <taxon>Sordariomycetes</taxon>
        <taxon>Xylariomycetidae</taxon>
        <taxon>Amphisphaeriales</taxon>
        <taxon>Apiosporaceae</taxon>
        <taxon>Apiospora</taxon>
    </lineage>
</organism>
<reference evidence="2 3" key="1">
    <citation type="submission" date="2023-01" db="EMBL/GenBank/DDBJ databases">
        <title>Analysis of 21 Apiospora genomes using comparative genomics revels a genus with tremendous synthesis potential of carbohydrate active enzymes and secondary metabolites.</title>
        <authorList>
            <person name="Sorensen T."/>
        </authorList>
    </citation>
    <scope>NUCLEOTIDE SEQUENCE [LARGE SCALE GENOMIC DNA]</scope>
    <source>
        <strain evidence="2 3">CBS 135458</strain>
    </source>
</reference>
<name>A0ABR1T914_9PEZI</name>
<dbReference type="RefSeq" id="XP_066709949.1">
    <property type="nucleotide sequence ID" value="XM_066864988.1"/>
</dbReference>
<feature type="compositionally biased region" description="Basic and acidic residues" evidence="1">
    <location>
        <begin position="124"/>
        <end position="136"/>
    </location>
</feature>
<evidence type="ECO:0000256" key="1">
    <source>
        <dbReference type="SAM" id="MobiDB-lite"/>
    </source>
</evidence>
<evidence type="ECO:0000313" key="2">
    <source>
        <dbReference type="EMBL" id="KAK8043096.1"/>
    </source>
</evidence>
<keyword evidence="3" id="KW-1185">Reference proteome</keyword>
<dbReference type="Proteomes" id="UP001480595">
    <property type="component" value="Unassembled WGS sequence"/>
</dbReference>
<proteinExistence type="predicted"/>
<evidence type="ECO:0000313" key="3">
    <source>
        <dbReference type="Proteomes" id="UP001480595"/>
    </source>
</evidence>
<gene>
    <name evidence="2" type="ORF">PG994_013579</name>
</gene>
<protein>
    <submittedName>
        <fullName evidence="2">Uncharacterized protein</fullName>
    </submittedName>
</protein>
<accession>A0ABR1T914</accession>